<evidence type="ECO:0000259" key="10">
    <source>
        <dbReference type="PROSITE" id="PS50111"/>
    </source>
</evidence>
<dbReference type="AlphaFoldDB" id="A0A1L4CZW9"/>
<keyword evidence="6 9" id="KW-0472">Membrane</keyword>
<dbReference type="OrthoDB" id="354287at2"/>
<dbReference type="PANTHER" id="PTHR43531:SF11">
    <property type="entry name" value="METHYL-ACCEPTING CHEMOTAXIS PROTEIN 3"/>
    <property type="match status" value="1"/>
</dbReference>
<evidence type="ECO:0000256" key="1">
    <source>
        <dbReference type="ARBA" id="ARBA00004651"/>
    </source>
</evidence>
<keyword evidence="5 9" id="KW-1133">Transmembrane helix</keyword>
<evidence type="ECO:0000256" key="8">
    <source>
        <dbReference type="PROSITE-ProRule" id="PRU00284"/>
    </source>
</evidence>
<name>A0A1L4CZW9_9BACT</name>
<dbReference type="Pfam" id="PF00015">
    <property type="entry name" value="MCPsignal"/>
    <property type="match status" value="1"/>
</dbReference>
<dbReference type="InterPro" id="IPR004010">
    <property type="entry name" value="Double_Cache_2"/>
</dbReference>
<dbReference type="PROSITE" id="PS50111">
    <property type="entry name" value="CHEMOTAXIS_TRANSDUC_2"/>
    <property type="match status" value="1"/>
</dbReference>
<dbReference type="SUPFAM" id="SSF58104">
    <property type="entry name" value="Methyl-accepting chemotaxis protein (MCP) signaling domain"/>
    <property type="match status" value="1"/>
</dbReference>
<keyword evidence="2" id="KW-1003">Cell membrane</keyword>
<evidence type="ECO:0000313" key="12">
    <source>
        <dbReference type="Proteomes" id="UP000184731"/>
    </source>
</evidence>
<sequence length="502" mass="55109">MFNNKGIKYKIILSSLFSVMIFSVFLIWLLNFYWNLLIDAKKEKLQSIVDVGATLVASYIDLAQKGILSKEEAQKRAKENLNAIRYSGNEYIFLTNSKAYQVLNPVKPELSGKDMSNFKDPTGLKLYVEIARVATTSGKGYVEYMFPKAGSSTPIKKISCIKYFPEWDWIVGTGLYIDDVNNSMIKFIEILLFACLFCIVTFIGVGIYFANSVVNPLVEVCKSLLNSSDSLLHKSNQLKDSSSSVKKYSNDQAASIQTTAASISEITSMIGKTTELTSTSAKLANDISSKAADGEVSMKNMISSMQSIHEASSKLKDIESIITEIETKTQVINKIVSKTELLSLNASIEAARAGMHGKGFAVVAEEVGNLASTSGKSSKEINTLLQKSREEIQRILVQTVAKVEEGQSRTLKVSEAFTEIVVGIKEINNQMMQVSDATKEQEIGVKQIATAMGQLDQLAIKNTGESENSLKVTADISSESNNLKEIVSKTEKVVFGLKKLKS</sequence>
<feature type="transmembrane region" description="Helical" evidence="9">
    <location>
        <begin position="190"/>
        <end position="210"/>
    </location>
</feature>
<organism evidence="11 12">
    <name type="scientific">Silvanigrella aquatica</name>
    <dbReference type="NCBI Taxonomy" id="1915309"/>
    <lineage>
        <taxon>Bacteria</taxon>
        <taxon>Pseudomonadati</taxon>
        <taxon>Bdellovibrionota</taxon>
        <taxon>Oligoflexia</taxon>
        <taxon>Silvanigrellales</taxon>
        <taxon>Silvanigrellaceae</taxon>
        <taxon>Silvanigrella</taxon>
    </lineage>
</organism>
<keyword evidence="3" id="KW-0145">Chemotaxis</keyword>
<evidence type="ECO:0000256" key="7">
    <source>
        <dbReference type="ARBA" id="ARBA00029447"/>
    </source>
</evidence>
<dbReference type="InterPro" id="IPR004089">
    <property type="entry name" value="MCPsignal_dom"/>
</dbReference>
<dbReference type="GO" id="GO:0006935">
    <property type="term" value="P:chemotaxis"/>
    <property type="evidence" value="ECO:0007669"/>
    <property type="project" value="UniProtKB-KW"/>
</dbReference>
<feature type="domain" description="Methyl-accepting transducer" evidence="10">
    <location>
        <begin position="227"/>
        <end position="456"/>
    </location>
</feature>
<evidence type="ECO:0000256" key="3">
    <source>
        <dbReference type="ARBA" id="ARBA00022500"/>
    </source>
</evidence>
<proteinExistence type="inferred from homology"/>
<dbReference type="InterPro" id="IPR033480">
    <property type="entry name" value="sCache_2"/>
</dbReference>
<dbReference type="Pfam" id="PF08269">
    <property type="entry name" value="dCache_2"/>
    <property type="match status" value="1"/>
</dbReference>
<keyword evidence="4 9" id="KW-0812">Transmembrane</keyword>
<dbReference type="Gene3D" id="3.30.450.20">
    <property type="entry name" value="PAS domain"/>
    <property type="match status" value="1"/>
</dbReference>
<protein>
    <recommendedName>
        <fullName evidence="10">Methyl-accepting transducer domain-containing protein</fullName>
    </recommendedName>
</protein>
<evidence type="ECO:0000256" key="2">
    <source>
        <dbReference type="ARBA" id="ARBA00022475"/>
    </source>
</evidence>
<evidence type="ECO:0000256" key="9">
    <source>
        <dbReference type="SAM" id="Phobius"/>
    </source>
</evidence>
<dbReference type="SMART" id="SM00283">
    <property type="entry name" value="MA"/>
    <property type="match status" value="1"/>
</dbReference>
<dbReference type="EMBL" id="CP017834">
    <property type="protein sequence ID" value="APJ03498.1"/>
    <property type="molecule type" value="Genomic_DNA"/>
</dbReference>
<comment type="subcellular location">
    <subcellularLocation>
        <location evidence="1">Cell membrane</location>
        <topology evidence="1">Multi-pass membrane protein</topology>
    </subcellularLocation>
</comment>
<dbReference type="KEGG" id="saqi:AXG55_06095"/>
<feature type="transmembrane region" description="Helical" evidence="9">
    <location>
        <begin position="12"/>
        <end position="34"/>
    </location>
</feature>
<gene>
    <name evidence="11" type="ORF">AXG55_06095</name>
</gene>
<dbReference type="InterPro" id="IPR051310">
    <property type="entry name" value="MCP_chemotaxis"/>
</dbReference>
<dbReference type="GO" id="GO:0007165">
    <property type="term" value="P:signal transduction"/>
    <property type="evidence" value="ECO:0007669"/>
    <property type="project" value="UniProtKB-KW"/>
</dbReference>
<dbReference type="SMART" id="SM01049">
    <property type="entry name" value="Cache_2"/>
    <property type="match status" value="1"/>
</dbReference>
<keyword evidence="12" id="KW-1185">Reference proteome</keyword>
<dbReference type="Proteomes" id="UP000184731">
    <property type="component" value="Chromosome"/>
</dbReference>
<evidence type="ECO:0000256" key="6">
    <source>
        <dbReference type="ARBA" id="ARBA00023136"/>
    </source>
</evidence>
<evidence type="ECO:0000256" key="4">
    <source>
        <dbReference type="ARBA" id="ARBA00022692"/>
    </source>
</evidence>
<accession>A0A1L4CZW9</accession>
<dbReference type="GO" id="GO:0005886">
    <property type="term" value="C:plasma membrane"/>
    <property type="evidence" value="ECO:0007669"/>
    <property type="project" value="UniProtKB-SubCell"/>
</dbReference>
<comment type="similarity">
    <text evidence="7">Belongs to the methyl-accepting chemotaxis (MCP) protein family.</text>
</comment>
<evidence type="ECO:0000256" key="5">
    <source>
        <dbReference type="ARBA" id="ARBA00022989"/>
    </source>
</evidence>
<evidence type="ECO:0000313" key="11">
    <source>
        <dbReference type="EMBL" id="APJ03498.1"/>
    </source>
</evidence>
<dbReference type="STRING" id="1915309.AXG55_06095"/>
<dbReference type="Gene3D" id="1.10.287.950">
    <property type="entry name" value="Methyl-accepting chemotaxis protein"/>
    <property type="match status" value="1"/>
</dbReference>
<keyword evidence="8" id="KW-0807">Transducer</keyword>
<reference evidence="11 12" key="1">
    <citation type="submission" date="2016-10" db="EMBL/GenBank/DDBJ databases">
        <title>Silvanigrella aquatica sp. nov., isolated from a freshwater lake located in the Black Forest, Germany, description of Silvanigrellaceae fam. nov., Silvanigrellales ord. nov., reclassification of the order Bdellovibrionales in the class Oligoflexia, reclassification of the families Bacteriovoracaceae and Halobacteriovoraceae in the new order Bacteriovoracales ord. nov., and reclassification of the family Pseudobacteriovoracaceae in the order Oligoflexiales.</title>
        <authorList>
            <person name="Hahn M.W."/>
            <person name="Schmidt J."/>
            <person name="Koll U."/>
            <person name="Rohde M."/>
            <person name="Verbag S."/>
            <person name="Pitt A."/>
            <person name="Nakai R."/>
            <person name="Naganuma T."/>
            <person name="Lang E."/>
        </authorList>
    </citation>
    <scope>NUCLEOTIDE SEQUENCE [LARGE SCALE GENOMIC DNA]</scope>
    <source>
        <strain evidence="11 12">MWH-Nonnen-W8red</strain>
    </source>
</reference>
<dbReference type="GO" id="GO:0004888">
    <property type="term" value="F:transmembrane signaling receptor activity"/>
    <property type="evidence" value="ECO:0007669"/>
    <property type="project" value="TreeGrafter"/>
</dbReference>
<dbReference type="PANTHER" id="PTHR43531">
    <property type="entry name" value="PROTEIN ICFG"/>
    <property type="match status" value="1"/>
</dbReference>